<evidence type="ECO:0000256" key="7">
    <source>
        <dbReference type="PROSITE-ProRule" id="PRU00409"/>
    </source>
</evidence>
<dbReference type="InterPro" id="IPR005481">
    <property type="entry name" value="BC-like_N"/>
</dbReference>
<evidence type="ECO:0000313" key="11">
    <source>
        <dbReference type="Proteomes" id="UP000237040"/>
    </source>
</evidence>
<evidence type="ECO:0000256" key="5">
    <source>
        <dbReference type="ARBA" id="ARBA00022840"/>
    </source>
</evidence>
<comment type="caution">
    <text evidence="10">The sequence shown here is derived from an EMBL/GenBank/DDBJ whole genome shotgun (WGS) entry which is preliminary data.</text>
</comment>
<dbReference type="PANTHER" id="PTHR48095:SF2">
    <property type="entry name" value="BIOTIN CARBOXYLASE, CHLOROPLASTIC"/>
    <property type="match status" value="1"/>
</dbReference>
<dbReference type="Pfam" id="PF02786">
    <property type="entry name" value="CPSase_L_D2"/>
    <property type="match status" value="1"/>
</dbReference>
<sequence length="448" mass="50497">MKIRKVLIANRGEIALRIIRALRELDIEPVLVYAYEDRDALPTQLAKTKICIGKGGVKDSYLNIPNIMSAATLLKVDAIHPGYGFLSENPMFARIVEDHGIKFIGPTPEAMQQLKNKANVRKIASSIGIPILPGTTEPIENLDIAKKVAKEIGYPIMLKAATGGGGKGIRVVNNEEELVRLFPIAKSEAKASFGKDAIYIEKYLENPRHIEVQIAGDEYGNVYAIGTRECSIQRNHQKVIEEAPAQLKESETLKIMEDAIKFAKAIKYTNLGTVEFLYLNGQHYLMEMNARIQVEHPVTEETTGLDLVKMQIQIAQGEKILLKDIKTTTHAIEFRINAEDPFDNFKPSFGKISNLHLPLGRNVRIDSHIFEGYTVPPFFDSLLAKFIIKGNTREEALKTAKRVFEEVRIEGIKTNIPLHRKLLETEEFTKNKVHTKFLEEFLKEIKLV</sequence>
<dbReference type="InterPro" id="IPR005479">
    <property type="entry name" value="CPAse_ATP-bd"/>
</dbReference>
<dbReference type="FunFam" id="3.30.1490.20:FF:000018">
    <property type="entry name" value="Biotin carboxylase"/>
    <property type="match status" value="1"/>
</dbReference>
<organism evidence="10 11">
    <name type="scientific">Caldisericum exile</name>
    <dbReference type="NCBI Taxonomy" id="693075"/>
    <lineage>
        <taxon>Bacteria</taxon>
        <taxon>Pseudomonadati</taxon>
        <taxon>Caldisericota/Cryosericota group</taxon>
        <taxon>Caldisericota</taxon>
        <taxon>Caldisericia</taxon>
        <taxon>Caldisericales</taxon>
        <taxon>Caldisericaceae</taxon>
        <taxon>Caldisericum</taxon>
    </lineage>
</organism>
<dbReference type="PROSITE" id="PS00867">
    <property type="entry name" value="CPSASE_2"/>
    <property type="match status" value="1"/>
</dbReference>
<dbReference type="RefSeq" id="WP_424606915.1">
    <property type="nucleotide sequence ID" value="NZ_JBNARP010000023.1"/>
</dbReference>
<dbReference type="InterPro" id="IPR011054">
    <property type="entry name" value="Rudment_hybrid_motif"/>
</dbReference>
<evidence type="ECO:0000256" key="2">
    <source>
        <dbReference type="ARBA" id="ARBA00013263"/>
    </source>
</evidence>
<dbReference type="InterPro" id="IPR005482">
    <property type="entry name" value="Biotin_COase_C"/>
</dbReference>
<evidence type="ECO:0000259" key="8">
    <source>
        <dbReference type="PROSITE" id="PS50975"/>
    </source>
</evidence>
<gene>
    <name evidence="10" type="ORF">C0189_00055</name>
</gene>
<dbReference type="PROSITE" id="PS00866">
    <property type="entry name" value="CPSASE_1"/>
    <property type="match status" value="1"/>
</dbReference>
<proteinExistence type="predicted"/>
<evidence type="ECO:0000256" key="6">
    <source>
        <dbReference type="ARBA" id="ARBA00048600"/>
    </source>
</evidence>
<comment type="function">
    <text evidence="1">This protein is a component of the acetyl coenzyme A carboxylase complex; first, biotin carboxylase catalyzes the carboxylation of the carrier protein and then the transcarboxylase transfers the carboxyl group to form malonyl-CoA.</text>
</comment>
<dbReference type="SUPFAM" id="SSF52440">
    <property type="entry name" value="PreATP-grasp domain"/>
    <property type="match status" value="1"/>
</dbReference>
<dbReference type="PROSITE" id="PS50975">
    <property type="entry name" value="ATP_GRASP"/>
    <property type="match status" value="1"/>
</dbReference>
<reference evidence="10 11" key="1">
    <citation type="submission" date="2018-01" db="EMBL/GenBank/DDBJ databases">
        <title>Metagenomic assembled genomes from two thermal pools in the Uzon Caldera, Kamchatka, Russia.</title>
        <authorList>
            <person name="Wilkins L."/>
            <person name="Ettinger C."/>
        </authorList>
    </citation>
    <scope>NUCLEOTIDE SEQUENCE [LARGE SCALE GENOMIC DNA]</scope>
    <source>
        <strain evidence="10">ZAV-07</strain>
    </source>
</reference>
<accession>A0A2J6WG90</accession>
<dbReference type="InterPro" id="IPR011761">
    <property type="entry name" value="ATP-grasp"/>
</dbReference>
<dbReference type="SMART" id="SM00878">
    <property type="entry name" value="Biotin_carb_C"/>
    <property type="match status" value="1"/>
</dbReference>
<dbReference type="GO" id="GO:0046872">
    <property type="term" value="F:metal ion binding"/>
    <property type="evidence" value="ECO:0007669"/>
    <property type="project" value="InterPro"/>
</dbReference>
<dbReference type="NCBIfam" id="NF006367">
    <property type="entry name" value="PRK08591.1"/>
    <property type="match status" value="1"/>
</dbReference>
<name>A0A2J6WG90_9BACT</name>
<feature type="domain" description="Biotin carboxylation" evidence="9">
    <location>
        <begin position="2"/>
        <end position="443"/>
    </location>
</feature>
<feature type="domain" description="ATP-grasp" evidence="8">
    <location>
        <begin position="121"/>
        <end position="316"/>
    </location>
</feature>
<comment type="catalytic activity">
    <reaction evidence="6">
        <text>N(6)-biotinyl-L-lysyl-[protein] + hydrogencarbonate + ATP = N(6)-carboxybiotinyl-L-lysyl-[protein] + ADP + phosphate + H(+)</text>
        <dbReference type="Rhea" id="RHEA:13501"/>
        <dbReference type="Rhea" id="RHEA-COMP:10505"/>
        <dbReference type="Rhea" id="RHEA-COMP:10506"/>
        <dbReference type="ChEBI" id="CHEBI:15378"/>
        <dbReference type="ChEBI" id="CHEBI:17544"/>
        <dbReference type="ChEBI" id="CHEBI:30616"/>
        <dbReference type="ChEBI" id="CHEBI:43474"/>
        <dbReference type="ChEBI" id="CHEBI:83144"/>
        <dbReference type="ChEBI" id="CHEBI:83145"/>
        <dbReference type="ChEBI" id="CHEBI:456216"/>
        <dbReference type="EC" id="6.3.4.14"/>
    </reaction>
</comment>
<keyword evidence="3 10" id="KW-0436">Ligase</keyword>
<evidence type="ECO:0000256" key="1">
    <source>
        <dbReference type="ARBA" id="ARBA00003761"/>
    </source>
</evidence>
<dbReference type="EMBL" id="PNIL01000001">
    <property type="protein sequence ID" value="PMP69069.1"/>
    <property type="molecule type" value="Genomic_DNA"/>
</dbReference>
<dbReference type="PANTHER" id="PTHR48095">
    <property type="entry name" value="PYRUVATE CARBOXYLASE SUBUNIT A"/>
    <property type="match status" value="1"/>
</dbReference>
<dbReference type="GO" id="GO:0004075">
    <property type="term" value="F:biotin carboxylase activity"/>
    <property type="evidence" value="ECO:0007669"/>
    <property type="project" value="UniProtKB-EC"/>
</dbReference>
<protein>
    <recommendedName>
        <fullName evidence="2">biotin carboxylase</fullName>
        <ecNumber evidence="2">6.3.4.14</ecNumber>
    </recommendedName>
</protein>
<dbReference type="GO" id="GO:0005524">
    <property type="term" value="F:ATP binding"/>
    <property type="evidence" value="ECO:0007669"/>
    <property type="project" value="UniProtKB-UniRule"/>
</dbReference>
<dbReference type="InterPro" id="IPR051602">
    <property type="entry name" value="ACC_Biotin_Carboxylase"/>
</dbReference>
<dbReference type="Pfam" id="PF02785">
    <property type="entry name" value="Biotin_carb_C"/>
    <property type="match status" value="1"/>
</dbReference>
<keyword evidence="5 7" id="KW-0067">ATP-binding</keyword>
<dbReference type="AlphaFoldDB" id="A0A2J6WG90"/>
<dbReference type="EC" id="6.3.4.14" evidence="2"/>
<evidence type="ECO:0000313" key="10">
    <source>
        <dbReference type="EMBL" id="PMP69069.1"/>
    </source>
</evidence>
<dbReference type="InterPro" id="IPR011764">
    <property type="entry name" value="Biotin_carboxylation_dom"/>
</dbReference>
<dbReference type="PROSITE" id="PS50979">
    <property type="entry name" value="BC"/>
    <property type="match status" value="1"/>
</dbReference>
<evidence type="ECO:0000256" key="3">
    <source>
        <dbReference type="ARBA" id="ARBA00022598"/>
    </source>
</evidence>
<dbReference type="SUPFAM" id="SSF51246">
    <property type="entry name" value="Rudiment single hybrid motif"/>
    <property type="match status" value="1"/>
</dbReference>
<dbReference type="Gene3D" id="3.30.470.20">
    <property type="entry name" value="ATP-grasp fold, B domain"/>
    <property type="match status" value="1"/>
</dbReference>
<dbReference type="InterPro" id="IPR016185">
    <property type="entry name" value="PreATP-grasp_dom_sf"/>
</dbReference>
<dbReference type="Proteomes" id="UP000237040">
    <property type="component" value="Unassembled WGS sequence"/>
</dbReference>
<dbReference type="Pfam" id="PF00289">
    <property type="entry name" value="Biotin_carb_N"/>
    <property type="match status" value="1"/>
</dbReference>
<keyword evidence="4 7" id="KW-0547">Nucleotide-binding</keyword>
<evidence type="ECO:0000259" key="9">
    <source>
        <dbReference type="PROSITE" id="PS50979"/>
    </source>
</evidence>
<dbReference type="SUPFAM" id="SSF56059">
    <property type="entry name" value="Glutathione synthetase ATP-binding domain-like"/>
    <property type="match status" value="1"/>
</dbReference>
<evidence type="ECO:0000256" key="4">
    <source>
        <dbReference type="ARBA" id="ARBA00022741"/>
    </source>
</evidence>